<proteinExistence type="predicted"/>
<comment type="caution">
    <text evidence="2">The sequence shown here is derived from an EMBL/GenBank/DDBJ whole genome shotgun (WGS) entry which is preliminary data.</text>
</comment>
<evidence type="ECO:0000313" key="3">
    <source>
        <dbReference type="Proteomes" id="UP001066276"/>
    </source>
</evidence>
<accession>A0AAV7NX84</accession>
<dbReference type="EMBL" id="JANPWB010000012">
    <property type="protein sequence ID" value="KAJ1119589.1"/>
    <property type="molecule type" value="Genomic_DNA"/>
</dbReference>
<organism evidence="2 3">
    <name type="scientific">Pleurodeles waltl</name>
    <name type="common">Iberian ribbed newt</name>
    <dbReference type="NCBI Taxonomy" id="8319"/>
    <lineage>
        <taxon>Eukaryota</taxon>
        <taxon>Metazoa</taxon>
        <taxon>Chordata</taxon>
        <taxon>Craniata</taxon>
        <taxon>Vertebrata</taxon>
        <taxon>Euteleostomi</taxon>
        <taxon>Amphibia</taxon>
        <taxon>Batrachia</taxon>
        <taxon>Caudata</taxon>
        <taxon>Salamandroidea</taxon>
        <taxon>Salamandridae</taxon>
        <taxon>Pleurodelinae</taxon>
        <taxon>Pleurodeles</taxon>
    </lineage>
</organism>
<evidence type="ECO:0008006" key="4">
    <source>
        <dbReference type="Google" id="ProtNLM"/>
    </source>
</evidence>
<gene>
    <name evidence="2" type="ORF">NDU88_007774</name>
</gene>
<name>A0AAV7NX84_PLEWA</name>
<keyword evidence="3" id="KW-1185">Reference proteome</keyword>
<evidence type="ECO:0000256" key="1">
    <source>
        <dbReference type="SAM" id="MobiDB-lite"/>
    </source>
</evidence>
<feature type="region of interest" description="Disordered" evidence="1">
    <location>
        <begin position="18"/>
        <end position="41"/>
    </location>
</feature>
<protein>
    <recommendedName>
        <fullName evidence="4">BED-type domain-containing protein</fullName>
    </recommendedName>
</protein>
<dbReference type="Proteomes" id="UP001066276">
    <property type="component" value="Chromosome 8"/>
</dbReference>
<reference evidence="2" key="1">
    <citation type="journal article" date="2022" name="bioRxiv">
        <title>Sequencing and chromosome-scale assembly of the giantPleurodeles waltlgenome.</title>
        <authorList>
            <person name="Brown T."/>
            <person name="Elewa A."/>
            <person name="Iarovenko S."/>
            <person name="Subramanian E."/>
            <person name="Araus A.J."/>
            <person name="Petzold A."/>
            <person name="Susuki M."/>
            <person name="Suzuki K.-i.T."/>
            <person name="Hayashi T."/>
            <person name="Toyoda A."/>
            <person name="Oliveira C."/>
            <person name="Osipova E."/>
            <person name="Leigh N.D."/>
            <person name="Simon A."/>
            <person name="Yun M.H."/>
        </authorList>
    </citation>
    <scope>NUCLEOTIDE SEQUENCE</scope>
    <source>
        <strain evidence="2">20211129_DDA</strain>
        <tissue evidence="2">Liver</tissue>
    </source>
</reference>
<sequence>MPLRTSCDYKKHNVIEKKMAAASPPTDDIPSSHFEEKEPPRKKKDTIVWTFFTILEGEKVNARKVTCSLCNKGLSRALR</sequence>
<evidence type="ECO:0000313" key="2">
    <source>
        <dbReference type="EMBL" id="KAJ1119589.1"/>
    </source>
</evidence>
<dbReference type="AlphaFoldDB" id="A0AAV7NX84"/>